<keyword evidence="6 7" id="KW-0472">Membrane</keyword>
<feature type="transmembrane region" description="Helical" evidence="8">
    <location>
        <begin position="402"/>
        <end position="424"/>
    </location>
</feature>
<feature type="transmembrane region" description="Helical" evidence="8">
    <location>
        <begin position="73"/>
        <end position="93"/>
    </location>
</feature>
<gene>
    <name evidence="9" type="ORF">FIBSPDRAFT_919118</name>
</gene>
<proteinExistence type="inferred from homology"/>
<protein>
    <submittedName>
        <fullName evidence="9">NCS cytosine-purine permease</fullName>
    </submittedName>
</protein>
<comment type="similarity">
    <text evidence="2 7">Belongs to the purine-cytosine permease (2.A.39) family.</text>
</comment>
<keyword evidence="10" id="KW-1185">Reference proteome</keyword>
<feature type="transmembrane region" description="Helical" evidence="8">
    <location>
        <begin position="480"/>
        <end position="499"/>
    </location>
</feature>
<dbReference type="GO" id="GO:0005886">
    <property type="term" value="C:plasma membrane"/>
    <property type="evidence" value="ECO:0007669"/>
    <property type="project" value="TreeGrafter"/>
</dbReference>
<organism evidence="9 10">
    <name type="scientific">Athelia psychrophila</name>
    <dbReference type="NCBI Taxonomy" id="1759441"/>
    <lineage>
        <taxon>Eukaryota</taxon>
        <taxon>Fungi</taxon>
        <taxon>Dikarya</taxon>
        <taxon>Basidiomycota</taxon>
        <taxon>Agaricomycotina</taxon>
        <taxon>Agaricomycetes</taxon>
        <taxon>Agaricomycetidae</taxon>
        <taxon>Atheliales</taxon>
        <taxon>Atheliaceae</taxon>
        <taxon>Athelia</taxon>
    </lineage>
</organism>
<evidence type="ECO:0000313" key="10">
    <source>
        <dbReference type="Proteomes" id="UP000076532"/>
    </source>
</evidence>
<keyword evidence="5 8" id="KW-1133">Transmembrane helix</keyword>
<feature type="transmembrane region" description="Helical" evidence="8">
    <location>
        <begin position="99"/>
        <end position="122"/>
    </location>
</feature>
<feature type="transmembrane region" description="Helical" evidence="8">
    <location>
        <begin position="280"/>
        <end position="302"/>
    </location>
</feature>
<evidence type="ECO:0000256" key="7">
    <source>
        <dbReference type="PIRNR" id="PIRNR002744"/>
    </source>
</evidence>
<dbReference type="GO" id="GO:0022857">
    <property type="term" value="F:transmembrane transporter activity"/>
    <property type="evidence" value="ECO:0007669"/>
    <property type="project" value="InterPro"/>
</dbReference>
<dbReference type="EMBL" id="KV417532">
    <property type="protein sequence ID" value="KZP23531.1"/>
    <property type="molecule type" value="Genomic_DNA"/>
</dbReference>
<keyword evidence="4 8" id="KW-0812">Transmembrane</keyword>
<dbReference type="Proteomes" id="UP000076532">
    <property type="component" value="Unassembled WGS sequence"/>
</dbReference>
<dbReference type="InterPro" id="IPR001248">
    <property type="entry name" value="Pur-cyt_permease"/>
</dbReference>
<dbReference type="OrthoDB" id="2116389at2759"/>
<name>A0A166M139_9AGAM</name>
<dbReference type="Pfam" id="PF02133">
    <property type="entry name" value="Transp_cyt_pur"/>
    <property type="match status" value="1"/>
</dbReference>
<sequence length="507" mass="54882">MLDNVQRTSDSIEHYDVDVEKPAPSNDASTTQTGTRAEYTDVWSTKLLKYGVEARGIFPVQAKDRTDTQFTKIFFIWFTMNFNILSLSAGTLGPTAFGLGLRDSCLVILFFNMLCCALPAYLTTWGPKLGLRQMVQARYSFGYFGVVIPCIFNLIGMCGFSTLNSILGGQTLATVSNDNLSWTVGIVIIVIISLLISFGGYKVLNWYERVAWVPVLIIFIIALGVGGKHLANPPPAAPATASAILSFGATIAGFVITYAPLSSDFTSYFMPNVSSTKIFLYSYAGFLLPIISLQCLGAALAVNAPAVPAWDAGFAGGENIGGLLAAILQPTGGFGKFLTVLLSLSVTGNIAATFYSISLNVQVFIPWLVIVPRYAFSVLATAVVMALAIVGSHRFYATLTNFLGLIGYWASAYGAIILVEHFVFRRNNFASYDISQWDQPRRLPTGIAAIAAGVMSIGLIVPCMDQVWFVGPIAAHTGDIGFEVAFAISGIAYVPFRWLEIRIRRKV</sequence>
<accession>A0A166M139</accession>
<evidence type="ECO:0000256" key="3">
    <source>
        <dbReference type="ARBA" id="ARBA00022448"/>
    </source>
</evidence>
<evidence type="ECO:0000256" key="6">
    <source>
        <dbReference type="ARBA" id="ARBA00023136"/>
    </source>
</evidence>
<feature type="transmembrane region" description="Helical" evidence="8">
    <location>
        <begin position="337"/>
        <end position="357"/>
    </location>
</feature>
<feature type="transmembrane region" description="Helical" evidence="8">
    <location>
        <begin position="179"/>
        <end position="198"/>
    </location>
</feature>
<feature type="transmembrane region" description="Helical" evidence="8">
    <location>
        <begin position="445"/>
        <end position="468"/>
    </location>
</feature>
<dbReference type="AlphaFoldDB" id="A0A166M139"/>
<dbReference type="PANTHER" id="PTHR31806:SF5">
    <property type="entry name" value="PURINE-CYTOSINE PERMEASE FCY21"/>
    <property type="match status" value="1"/>
</dbReference>
<evidence type="ECO:0000256" key="4">
    <source>
        <dbReference type="ARBA" id="ARBA00022692"/>
    </source>
</evidence>
<feature type="transmembrane region" description="Helical" evidence="8">
    <location>
        <begin position="364"/>
        <end position="390"/>
    </location>
</feature>
<comment type="subcellular location">
    <subcellularLocation>
        <location evidence="1">Membrane</location>
        <topology evidence="1">Multi-pass membrane protein</topology>
    </subcellularLocation>
</comment>
<evidence type="ECO:0000256" key="2">
    <source>
        <dbReference type="ARBA" id="ARBA00008974"/>
    </source>
</evidence>
<dbReference type="PIRSF" id="PIRSF002744">
    <property type="entry name" value="Pur-cyt_permease"/>
    <property type="match status" value="1"/>
</dbReference>
<evidence type="ECO:0000256" key="1">
    <source>
        <dbReference type="ARBA" id="ARBA00004141"/>
    </source>
</evidence>
<dbReference type="PANTHER" id="PTHR31806">
    <property type="entry name" value="PURINE-CYTOSINE PERMEASE FCY2-RELATED"/>
    <property type="match status" value="1"/>
</dbReference>
<evidence type="ECO:0000256" key="5">
    <source>
        <dbReference type="ARBA" id="ARBA00022989"/>
    </source>
</evidence>
<feature type="transmembrane region" description="Helical" evidence="8">
    <location>
        <begin position="210"/>
        <end position="227"/>
    </location>
</feature>
<evidence type="ECO:0000313" key="9">
    <source>
        <dbReference type="EMBL" id="KZP23531.1"/>
    </source>
</evidence>
<feature type="transmembrane region" description="Helical" evidence="8">
    <location>
        <begin position="143"/>
        <end position="167"/>
    </location>
</feature>
<dbReference type="InterPro" id="IPR026030">
    <property type="entry name" value="Pur-cyt_permease_Fcy2/21/22"/>
</dbReference>
<feature type="transmembrane region" description="Helical" evidence="8">
    <location>
        <begin position="239"/>
        <end position="259"/>
    </location>
</feature>
<dbReference type="STRING" id="436010.A0A166M139"/>
<dbReference type="Gene3D" id="1.10.4160.10">
    <property type="entry name" value="Hydantoin permease"/>
    <property type="match status" value="1"/>
</dbReference>
<reference evidence="9 10" key="1">
    <citation type="journal article" date="2016" name="Mol. Biol. Evol.">
        <title>Comparative Genomics of Early-Diverging Mushroom-Forming Fungi Provides Insights into the Origins of Lignocellulose Decay Capabilities.</title>
        <authorList>
            <person name="Nagy L.G."/>
            <person name="Riley R."/>
            <person name="Tritt A."/>
            <person name="Adam C."/>
            <person name="Daum C."/>
            <person name="Floudas D."/>
            <person name="Sun H."/>
            <person name="Yadav J.S."/>
            <person name="Pangilinan J."/>
            <person name="Larsson K.H."/>
            <person name="Matsuura K."/>
            <person name="Barry K."/>
            <person name="Labutti K."/>
            <person name="Kuo R."/>
            <person name="Ohm R.A."/>
            <person name="Bhattacharya S.S."/>
            <person name="Shirouzu T."/>
            <person name="Yoshinaga Y."/>
            <person name="Martin F.M."/>
            <person name="Grigoriev I.V."/>
            <person name="Hibbett D.S."/>
        </authorList>
    </citation>
    <scope>NUCLEOTIDE SEQUENCE [LARGE SCALE GENOMIC DNA]</scope>
    <source>
        <strain evidence="9 10">CBS 109695</strain>
    </source>
</reference>
<evidence type="ECO:0000256" key="8">
    <source>
        <dbReference type="SAM" id="Phobius"/>
    </source>
</evidence>
<keyword evidence="3 7" id="KW-0813">Transport</keyword>